<evidence type="ECO:0000256" key="2">
    <source>
        <dbReference type="ARBA" id="ARBA00022559"/>
    </source>
</evidence>
<dbReference type="Pfam" id="PF00141">
    <property type="entry name" value="peroxidase"/>
    <property type="match status" value="2"/>
</dbReference>
<comment type="catalytic activity">
    <reaction evidence="1">
        <text>2 a phenolic donor + H2O2 = 2 a phenolic radical donor + 2 H2O</text>
        <dbReference type="Rhea" id="RHEA:56136"/>
        <dbReference type="ChEBI" id="CHEBI:15377"/>
        <dbReference type="ChEBI" id="CHEBI:16240"/>
        <dbReference type="ChEBI" id="CHEBI:139520"/>
        <dbReference type="ChEBI" id="CHEBI:139521"/>
        <dbReference type="EC" id="1.11.1.7"/>
    </reaction>
</comment>
<accession>A0AAP0JGE8</accession>
<dbReference type="EMBL" id="JBBNAG010000005">
    <property type="protein sequence ID" value="KAK9132618.1"/>
    <property type="molecule type" value="Genomic_DNA"/>
</dbReference>
<sequence>MLRFDVHSARALNICSPFNTFSPCPHSVRGPLVQFVDLQSTTPGLYQLVSSIMSTSSCLAFNLYGLASSAHQEPIFMHIEKTAFQNDGSLRGYEVIDAVKSRVESICPGVVSCADILAVAARDATVTVRAHTIGQATCGVFRSRLYNNDTNIDEGFRTLRRRDCPINGGDGNLAPLDLVTPNTFDSYYFVNLVERKGLLLIDQALFSGGSTDSIVTEYSRNDGAFRTDFVAAMVKMHGRY</sequence>
<dbReference type="GO" id="GO:0046872">
    <property type="term" value="F:metal ion binding"/>
    <property type="evidence" value="ECO:0007669"/>
    <property type="project" value="UniProtKB-KW"/>
</dbReference>
<evidence type="ECO:0000256" key="6">
    <source>
        <dbReference type="ARBA" id="ARBA00023004"/>
    </source>
</evidence>
<evidence type="ECO:0000256" key="3">
    <source>
        <dbReference type="ARBA" id="ARBA00022617"/>
    </source>
</evidence>
<keyword evidence="13" id="KW-1185">Reference proteome</keyword>
<dbReference type="InterPro" id="IPR002016">
    <property type="entry name" value="Haem_peroxidase"/>
</dbReference>
<evidence type="ECO:0000313" key="13">
    <source>
        <dbReference type="Proteomes" id="UP001419268"/>
    </source>
</evidence>
<dbReference type="PROSITE" id="PS50873">
    <property type="entry name" value="PEROXIDASE_4"/>
    <property type="match status" value="1"/>
</dbReference>
<feature type="binding site" evidence="8">
    <location>
        <position position="177"/>
    </location>
    <ligand>
        <name>Ca(2+)</name>
        <dbReference type="ChEBI" id="CHEBI:29108"/>
        <label>2</label>
    </ligand>
</feature>
<dbReference type="InterPro" id="IPR010255">
    <property type="entry name" value="Haem_peroxidase_sf"/>
</dbReference>
<dbReference type="AlphaFoldDB" id="A0AAP0JGE8"/>
<comment type="cofactor">
    <cofactor evidence="8">
        <name>Ca(2+)</name>
        <dbReference type="ChEBI" id="CHEBI:29108"/>
    </cofactor>
    <text evidence="8">Binds 2 calcium ions per subunit.</text>
</comment>
<feature type="binding site" evidence="8">
    <location>
        <position position="180"/>
    </location>
    <ligand>
        <name>Ca(2+)</name>
        <dbReference type="ChEBI" id="CHEBI:29108"/>
        <label>2</label>
    </ligand>
</feature>
<keyword evidence="8" id="KW-0106">Calcium</keyword>
<evidence type="ECO:0000259" key="11">
    <source>
        <dbReference type="PROSITE" id="PS50873"/>
    </source>
</evidence>
<dbReference type="InterPro" id="IPR000823">
    <property type="entry name" value="Peroxidase_pln"/>
</dbReference>
<evidence type="ECO:0000256" key="1">
    <source>
        <dbReference type="ARBA" id="ARBA00000189"/>
    </source>
</evidence>
<dbReference type="Proteomes" id="UP001419268">
    <property type="component" value="Unassembled WGS sequence"/>
</dbReference>
<evidence type="ECO:0000256" key="4">
    <source>
        <dbReference type="ARBA" id="ARBA00022723"/>
    </source>
</evidence>
<keyword evidence="7 9" id="KW-1015">Disulfide bond</keyword>
<evidence type="ECO:0000256" key="9">
    <source>
        <dbReference type="PIRSR" id="PIRSR600823-5"/>
    </source>
</evidence>
<dbReference type="FunFam" id="1.10.420.10:FF:000001">
    <property type="entry name" value="Peroxidase"/>
    <property type="match status" value="1"/>
</dbReference>
<dbReference type="GO" id="GO:0006979">
    <property type="term" value="P:response to oxidative stress"/>
    <property type="evidence" value="ECO:0007669"/>
    <property type="project" value="InterPro"/>
</dbReference>
<dbReference type="PANTHER" id="PTHR31388:SF115">
    <property type="entry name" value="PEROXIDASE 5"/>
    <property type="match status" value="1"/>
</dbReference>
<comment type="similarity">
    <text evidence="10">Belongs to the peroxidase family.</text>
</comment>
<keyword evidence="5" id="KW-0560">Oxidoreductase</keyword>
<keyword evidence="4 8" id="KW-0479">Metal-binding</keyword>
<evidence type="ECO:0000256" key="5">
    <source>
        <dbReference type="ARBA" id="ARBA00023002"/>
    </source>
</evidence>
<proteinExistence type="inferred from homology"/>
<keyword evidence="3" id="KW-0349">Heme</keyword>
<evidence type="ECO:0000313" key="12">
    <source>
        <dbReference type="EMBL" id="KAK9132618.1"/>
    </source>
</evidence>
<feature type="binding site" description="axial binding residue" evidence="8">
    <location>
        <position position="131"/>
    </location>
    <ligand>
        <name>heme b</name>
        <dbReference type="ChEBI" id="CHEBI:60344"/>
    </ligand>
    <ligandPart>
        <name>Fe</name>
        <dbReference type="ChEBI" id="CHEBI:18248"/>
    </ligandPart>
</feature>
<evidence type="ECO:0000256" key="8">
    <source>
        <dbReference type="PIRSR" id="PIRSR600823-3"/>
    </source>
</evidence>
<dbReference type="PRINTS" id="PR00461">
    <property type="entry name" value="PLPEROXIDASE"/>
</dbReference>
<gene>
    <name evidence="12" type="ORF">Scep_012146</name>
</gene>
<feature type="binding site" evidence="8">
    <location>
        <position position="132"/>
    </location>
    <ligand>
        <name>Ca(2+)</name>
        <dbReference type="ChEBI" id="CHEBI:29108"/>
        <label>2</label>
    </ligand>
</feature>
<comment type="cofactor">
    <cofactor evidence="8">
        <name>heme b</name>
        <dbReference type="ChEBI" id="CHEBI:60344"/>
    </cofactor>
    <text evidence="8">Binds 1 heme b (iron(II)-protoporphyrin IX) group per subunit.</text>
</comment>
<keyword evidence="2" id="KW-0575">Peroxidase</keyword>
<dbReference type="SUPFAM" id="SSF48113">
    <property type="entry name" value="Heme-dependent peroxidases"/>
    <property type="match status" value="1"/>
</dbReference>
<comment type="caution">
    <text evidence="12">The sequence shown here is derived from an EMBL/GenBank/DDBJ whole genome shotgun (WGS) entry which is preliminary data.</text>
</comment>
<name>A0AAP0JGE8_9MAGN</name>
<evidence type="ECO:0000256" key="7">
    <source>
        <dbReference type="ARBA" id="ARBA00023157"/>
    </source>
</evidence>
<feature type="domain" description="Plant heme peroxidase family profile" evidence="11">
    <location>
        <begin position="56"/>
        <end position="236"/>
    </location>
</feature>
<keyword evidence="6 8" id="KW-0408">Iron</keyword>
<organism evidence="12 13">
    <name type="scientific">Stephania cephalantha</name>
    <dbReference type="NCBI Taxonomy" id="152367"/>
    <lineage>
        <taxon>Eukaryota</taxon>
        <taxon>Viridiplantae</taxon>
        <taxon>Streptophyta</taxon>
        <taxon>Embryophyta</taxon>
        <taxon>Tracheophyta</taxon>
        <taxon>Spermatophyta</taxon>
        <taxon>Magnoliopsida</taxon>
        <taxon>Ranunculales</taxon>
        <taxon>Menispermaceae</taxon>
        <taxon>Menispermoideae</taxon>
        <taxon>Cissampelideae</taxon>
        <taxon>Stephania</taxon>
    </lineage>
</organism>
<dbReference type="Gene3D" id="1.10.520.10">
    <property type="match status" value="1"/>
</dbReference>
<dbReference type="GO" id="GO:0140825">
    <property type="term" value="F:lactoperoxidase activity"/>
    <property type="evidence" value="ECO:0007669"/>
    <property type="project" value="UniProtKB-EC"/>
</dbReference>
<dbReference type="Gene3D" id="1.10.420.10">
    <property type="entry name" value="Peroxidase, domain 2"/>
    <property type="match status" value="1"/>
</dbReference>
<protein>
    <recommendedName>
        <fullName evidence="11">Plant heme peroxidase family profile domain-containing protein</fullName>
    </recommendedName>
</protein>
<dbReference type="PANTHER" id="PTHR31388">
    <property type="entry name" value="PEROXIDASE 72-RELATED"/>
    <property type="match status" value="1"/>
</dbReference>
<dbReference type="PRINTS" id="PR00458">
    <property type="entry name" value="PEROXIDASE"/>
</dbReference>
<dbReference type="GO" id="GO:0020037">
    <property type="term" value="F:heme binding"/>
    <property type="evidence" value="ECO:0007669"/>
    <property type="project" value="InterPro"/>
</dbReference>
<reference evidence="12 13" key="1">
    <citation type="submission" date="2024-01" db="EMBL/GenBank/DDBJ databases">
        <title>Genome assemblies of Stephania.</title>
        <authorList>
            <person name="Yang L."/>
        </authorList>
    </citation>
    <scope>NUCLEOTIDE SEQUENCE [LARGE SCALE GENOMIC DNA]</scope>
    <source>
        <strain evidence="12">JXDWG</strain>
        <tissue evidence="12">Leaf</tissue>
    </source>
</reference>
<evidence type="ECO:0000256" key="10">
    <source>
        <dbReference type="RuleBase" id="RU004241"/>
    </source>
</evidence>
<feature type="disulfide bond" evidence="9">
    <location>
        <begin position="138"/>
        <end position="164"/>
    </location>
</feature>
<feature type="binding site" evidence="8">
    <location>
        <position position="185"/>
    </location>
    <ligand>
        <name>Ca(2+)</name>
        <dbReference type="ChEBI" id="CHEBI:29108"/>
        <label>2</label>
    </ligand>
</feature>